<gene>
    <name evidence="7" type="primary">Abhd16a-L</name>
    <name evidence="7" type="ORF">Hamer_G014594</name>
</gene>
<reference evidence="7" key="1">
    <citation type="journal article" date="2021" name="Sci. Adv.">
        <title>The American lobster genome reveals insights on longevity, neural, and immune adaptations.</title>
        <authorList>
            <person name="Polinski J.M."/>
            <person name="Zimin A.V."/>
            <person name="Clark K.F."/>
            <person name="Kohn A.B."/>
            <person name="Sadowski N."/>
            <person name="Timp W."/>
            <person name="Ptitsyn A."/>
            <person name="Khanna P."/>
            <person name="Romanova D.Y."/>
            <person name="Williams P."/>
            <person name="Greenwood S.J."/>
            <person name="Moroz L.L."/>
            <person name="Walt D.R."/>
            <person name="Bodnar A.G."/>
        </authorList>
    </citation>
    <scope>NUCLEOTIDE SEQUENCE</scope>
    <source>
        <strain evidence="7">GMGI-L3</strain>
    </source>
</reference>
<feature type="transmembrane region" description="Helical" evidence="4">
    <location>
        <begin position="69"/>
        <end position="92"/>
    </location>
</feature>
<dbReference type="Pfam" id="PF00561">
    <property type="entry name" value="Abhydrolase_1"/>
    <property type="match status" value="1"/>
</dbReference>
<dbReference type="AlphaFoldDB" id="A0A8J5N595"/>
<name>A0A8J5N595_HOMAM</name>
<sequence>MTRLWSCVVGPRLYKIYGQIPHHVESEVYVPNALEKIGNKIKQGLNILYNIGLCTSPLLALSFDRWAQHFTYVSAAKCGTGLGLLLIVALVFRGIGRRLNPTYMTFLNILTNAQQNKPIEKQMEPLRKYEFDFSAWPINFDWTEADPYERKPRVYVDGGLASRKGGIINQVVTMPHQLMAWILTILIGKKMVYPGSIRLMQVVVDHHLQQGREKLIREQGGLRHKVTTRDGNSIDTMLVDRQKKKQYPNGKTLVVCCEGNAGFYEVGLMSTPLEAGFSVLGWNHPGFAASTGSPYPSQEQNAVDAVIQFAIHGLGFREEDIIIYGWSIGGYSSTWAAMNYPQIRGLVLDATFDDILPLALPRMPACMGSIVTTAIRNYLNLNPGDQLCLYSGPVTIIRRTRDEIITTDETQLSCNRSNDLLMKLVRTRYPELLCIQSTEVLSQWLSEETTHQGAIMDKWGVDNDLCSTLLATYITEHGESYPFTIGEDMTDDDKTKLLLYLASKHLMDFNSGHNNTLDSSYFRKPWMPLTDSSYVQVD</sequence>
<dbReference type="Proteomes" id="UP000747542">
    <property type="component" value="Unassembled WGS sequence"/>
</dbReference>
<comment type="caution">
    <text evidence="7">The sequence shown here is derived from an EMBL/GenBank/DDBJ whole genome shotgun (WGS) entry which is preliminary data.</text>
</comment>
<evidence type="ECO:0000259" key="6">
    <source>
        <dbReference type="Pfam" id="PF22990"/>
    </source>
</evidence>
<keyword evidence="8" id="KW-1185">Reference proteome</keyword>
<keyword evidence="4" id="KW-1133">Transmembrane helix</keyword>
<evidence type="ECO:0000256" key="4">
    <source>
        <dbReference type="SAM" id="Phobius"/>
    </source>
</evidence>
<evidence type="ECO:0000313" key="7">
    <source>
        <dbReference type="EMBL" id="KAG7173269.1"/>
    </source>
</evidence>
<feature type="domain" description="AB hydrolase-1" evidence="5">
    <location>
        <begin position="253"/>
        <end position="376"/>
    </location>
</feature>
<evidence type="ECO:0000256" key="2">
    <source>
        <dbReference type="ARBA" id="ARBA00022801"/>
    </source>
</evidence>
<dbReference type="PANTHER" id="PTHR12277">
    <property type="entry name" value="ALPHA/BETA HYDROLASE DOMAIN-CONTAINING PROTEIN"/>
    <property type="match status" value="1"/>
</dbReference>
<feature type="domain" description="Phosphatidylserine Lipase ABHD16 N-terminal" evidence="6">
    <location>
        <begin position="3"/>
        <end position="132"/>
    </location>
</feature>
<dbReference type="InterPro" id="IPR054518">
    <property type="entry name" value="ABHD16_N"/>
</dbReference>
<protein>
    <submittedName>
        <fullName evidence="7">Phosphatidylserine lipase ABHD16A-like</fullName>
    </submittedName>
</protein>
<dbReference type="InterPro" id="IPR000073">
    <property type="entry name" value="AB_hydrolase_1"/>
</dbReference>
<keyword evidence="3" id="KW-0443">Lipid metabolism</keyword>
<evidence type="ECO:0000256" key="1">
    <source>
        <dbReference type="ARBA" id="ARBA00009709"/>
    </source>
</evidence>
<dbReference type="Pfam" id="PF22990">
    <property type="entry name" value="ABHD16_N"/>
    <property type="match status" value="1"/>
</dbReference>
<dbReference type="EMBL" id="JAHLQT010010116">
    <property type="protein sequence ID" value="KAG7173269.1"/>
    <property type="molecule type" value="Genomic_DNA"/>
</dbReference>
<evidence type="ECO:0000313" key="8">
    <source>
        <dbReference type="Proteomes" id="UP000747542"/>
    </source>
</evidence>
<keyword evidence="2" id="KW-0378">Hydrolase</keyword>
<keyword evidence="4" id="KW-0812">Transmembrane</keyword>
<comment type="similarity">
    <text evidence="1">Belongs to the AB hydrolase superfamily. ABHD16 family.</text>
</comment>
<proteinExistence type="inferred from homology"/>
<dbReference type="FunFam" id="3.40.50.1820:FF:000074">
    <property type="entry name" value="Abhydrolase domain containing 16A"/>
    <property type="match status" value="1"/>
</dbReference>
<dbReference type="GO" id="GO:0047372">
    <property type="term" value="F:monoacylglycerol lipase activity"/>
    <property type="evidence" value="ECO:0007669"/>
    <property type="project" value="TreeGrafter"/>
</dbReference>
<dbReference type="PANTHER" id="PTHR12277:SF72">
    <property type="entry name" value="BAT5L PROTEIN"/>
    <property type="match status" value="1"/>
</dbReference>
<dbReference type="OrthoDB" id="6412627at2759"/>
<organism evidence="7 8">
    <name type="scientific">Homarus americanus</name>
    <name type="common">American lobster</name>
    <dbReference type="NCBI Taxonomy" id="6706"/>
    <lineage>
        <taxon>Eukaryota</taxon>
        <taxon>Metazoa</taxon>
        <taxon>Ecdysozoa</taxon>
        <taxon>Arthropoda</taxon>
        <taxon>Crustacea</taxon>
        <taxon>Multicrustacea</taxon>
        <taxon>Malacostraca</taxon>
        <taxon>Eumalacostraca</taxon>
        <taxon>Eucarida</taxon>
        <taxon>Decapoda</taxon>
        <taxon>Pleocyemata</taxon>
        <taxon>Astacidea</taxon>
        <taxon>Nephropoidea</taxon>
        <taxon>Nephropidae</taxon>
        <taxon>Homarus</taxon>
    </lineage>
</organism>
<evidence type="ECO:0000259" key="5">
    <source>
        <dbReference type="Pfam" id="PF00561"/>
    </source>
</evidence>
<dbReference type="GO" id="GO:0052651">
    <property type="term" value="P:monoacylglycerol catabolic process"/>
    <property type="evidence" value="ECO:0007669"/>
    <property type="project" value="TreeGrafter"/>
</dbReference>
<dbReference type="GO" id="GO:0012505">
    <property type="term" value="C:endomembrane system"/>
    <property type="evidence" value="ECO:0007669"/>
    <property type="project" value="TreeGrafter"/>
</dbReference>
<keyword evidence="4" id="KW-0472">Membrane</keyword>
<dbReference type="GO" id="GO:0006660">
    <property type="term" value="P:phosphatidylserine catabolic process"/>
    <property type="evidence" value="ECO:0007669"/>
    <property type="project" value="TreeGrafter"/>
</dbReference>
<evidence type="ECO:0000256" key="3">
    <source>
        <dbReference type="ARBA" id="ARBA00023098"/>
    </source>
</evidence>
<dbReference type="GO" id="GO:0004620">
    <property type="term" value="F:phospholipase activity"/>
    <property type="evidence" value="ECO:0007669"/>
    <property type="project" value="TreeGrafter"/>
</dbReference>
<accession>A0A8J5N595</accession>